<feature type="compositionally biased region" description="Acidic residues" evidence="8">
    <location>
        <begin position="9"/>
        <end position="29"/>
    </location>
</feature>
<evidence type="ECO:0000313" key="9">
    <source>
        <dbReference type="EMBL" id="MFC5495640.1"/>
    </source>
</evidence>
<dbReference type="Pfam" id="PF02618">
    <property type="entry name" value="YceG"/>
    <property type="match status" value="1"/>
</dbReference>
<comment type="similarity">
    <text evidence="7">Belongs to the transglycosylase MltG family.</text>
</comment>
<dbReference type="Gene3D" id="3.30.1490.480">
    <property type="entry name" value="Endolytic murein transglycosylase"/>
    <property type="match status" value="1"/>
</dbReference>
<dbReference type="RefSeq" id="WP_345182058.1">
    <property type="nucleotide sequence ID" value="NZ_BAABFQ010000010.1"/>
</dbReference>
<evidence type="ECO:0000256" key="2">
    <source>
        <dbReference type="ARBA" id="ARBA00022692"/>
    </source>
</evidence>
<comment type="catalytic activity">
    <reaction evidence="7">
        <text>a peptidoglycan chain = a peptidoglycan chain with N-acetyl-1,6-anhydromuramyl-[peptide] at the reducing end + a peptidoglycan chain with N-acetylglucosamine at the non-reducing end.</text>
        <dbReference type="EC" id="4.2.2.29"/>
    </reaction>
</comment>
<evidence type="ECO:0000256" key="8">
    <source>
        <dbReference type="SAM" id="MobiDB-lite"/>
    </source>
</evidence>
<name>A0ABW0N6R0_9ACTN</name>
<evidence type="ECO:0000313" key="10">
    <source>
        <dbReference type="Proteomes" id="UP001595956"/>
    </source>
</evidence>
<comment type="function">
    <text evidence="7">Functions as a peptidoglycan terminase that cleaves nascent peptidoglycan strands endolytically to terminate their elongation.</text>
</comment>
<evidence type="ECO:0000256" key="7">
    <source>
        <dbReference type="HAMAP-Rule" id="MF_02065"/>
    </source>
</evidence>
<dbReference type="PANTHER" id="PTHR30518">
    <property type="entry name" value="ENDOLYTIC MUREIN TRANSGLYCOSYLASE"/>
    <property type="match status" value="1"/>
</dbReference>
<evidence type="ECO:0000256" key="6">
    <source>
        <dbReference type="ARBA" id="ARBA00023316"/>
    </source>
</evidence>
<evidence type="ECO:0000256" key="3">
    <source>
        <dbReference type="ARBA" id="ARBA00022989"/>
    </source>
</evidence>
<reference evidence="10" key="1">
    <citation type="journal article" date="2019" name="Int. J. Syst. Evol. Microbiol.">
        <title>The Global Catalogue of Microorganisms (GCM) 10K type strain sequencing project: providing services to taxonomists for standard genome sequencing and annotation.</title>
        <authorList>
            <consortium name="The Broad Institute Genomics Platform"/>
            <consortium name="The Broad Institute Genome Sequencing Center for Infectious Disease"/>
            <person name="Wu L."/>
            <person name="Ma J."/>
        </authorList>
    </citation>
    <scope>NUCLEOTIDE SEQUENCE [LARGE SCALE GENOMIC DNA]</scope>
    <source>
        <strain evidence="10">KACC 13778</strain>
    </source>
</reference>
<dbReference type="Proteomes" id="UP001595956">
    <property type="component" value="Unassembled WGS sequence"/>
</dbReference>
<dbReference type="EC" id="4.2.2.29" evidence="7"/>
<gene>
    <name evidence="7 9" type="primary">mltG</name>
    <name evidence="9" type="ORF">ACFPKY_21205</name>
</gene>
<keyword evidence="4 7" id="KW-0472">Membrane</keyword>
<evidence type="ECO:0000256" key="5">
    <source>
        <dbReference type="ARBA" id="ARBA00023239"/>
    </source>
</evidence>
<keyword evidence="1 7" id="KW-1003">Cell membrane</keyword>
<keyword evidence="10" id="KW-1185">Reference proteome</keyword>
<dbReference type="CDD" id="cd08010">
    <property type="entry name" value="MltG_like"/>
    <property type="match status" value="1"/>
</dbReference>
<dbReference type="InterPro" id="IPR003770">
    <property type="entry name" value="MLTG-like"/>
</dbReference>
<evidence type="ECO:0000256" key="1">
    <source>
        <dbReference type="ARBA" id="ARBA00022475"/>
    </source>
</evidence>
<feature type="region of interest" description="Disordered" evidence="8">
    <location>
        <begin position="1"/>
        <end position="38"/>
    </location>
</feature>
<dbReference type="NCBIfam" id="TIGR00247">
    <property type="entry name" value="endolytic transglycosylase MltG"/>
    <property type="match status" value="1"/>
</dbReference>
<keyword evidence="3 7" id="KW-1133">Transmembrane helix</keyword>
<protein>
    <recommendedName>
        <fullName evidence="7">Endolytic murein transglycosylase</fullName>
        <ecNumber evidence="7">4.2.2.29</ecNumber>
    </recommendedName>
    <alternativeName>
        <fullName evidence="7">Peptidoglycan lytic transglycosylase</fullName>
    </alternativeName>
    <alternativeName>
        <fullName evidence="7">Peptidoglycan polymerization terminase</fullName>
    </alternativeName>
</protein>
<comment type="subcellular location">
    <subcellularLocation>
        <location evidence="7">Cell membrane</location>
        <topology evidence="7">Single-pass membrane protein</topology>
    </subcellularLocation>
</comment>
<accession>A0ABW0N6R0</accession>
<organism evidence="9 10">
    <name type="scientific">Nocardioides caricicola</name>
    <dbReference type="NCBI Taxonomy" id="634770"/>
    <lineage>
        <taxon>Bacteria</taxon>
        <taxon>Bacillati</taxon>
        <taxon>Actinomycetota</taxon>
        <taxon>Actinomycetes</taxon>
        <taxon>Propionibacteriales</taxon>
        <taxon>Nocardioidaceae</taxon>
        <taxon>Nocardioides</taxon>
    </lineage>
</organism>
<keyword evidence="6 7" id="KW-0961">Cell wall biogenesis/degradation</keyword>
<sequence length="402" mass="43807">MTDEHDQYDATEEDTGLLGDDFDGEDDAPYEPGGRRRARKRRSVPGCIAVLVALAVIVGGFYFVVSWGIDTVRDQFESAPDYPGPGRGKVVFEVEQGDTVAEMGRNLKAAGVVESVDAFTNAAIANPDSSQIQFGFYQLKKEMAAEDVVEILVDPANLVKNTVTIPEGYSVDQIVETLAENTDFKAKDFEKVLADPGQLGLPDYAEGNPEGYLFPATYDFGPNDDPKRMLSAMVDRWKQAAEDADLEARAAELGYTPHELMTVASLVEAEGRGDDMPNISRVIYNRIENPDNGVTNGLLQVDAAVNYALGRSGVTRLTQEEIDSVADSPYNTYTQVGLPPGPIEAPGDAAIQAAANPADGDWLFYVTVNLKTGETKFTESYDEFLQFKAELDEYCATQSDRC</sequence>
<keyword evidence="5 7" id="KW-0456">Lyase</keyword>
<feature type="site" description="Important for catalytic activity" evidence="7">
    <location>
        <position position="270"/>
    </location>
</feature>
<dbReference type="EMBL" id="JBHSMD010000011">
    <property type="protein sequence ID" value="MFC5495640.1"/>
    <property type="molecule type" value="Genomic_DNA"/>
</dbReference>
<proteinExistence type="inferred from homology"/>
<dbReference type="PANTHER" id="PTHR30518:SF2">
    <property type="entry name" value="ENDOLYTIC MUREIN TRANSGLYCOSYLASE"/>
    <property type="match status" value="1"/>
</dbReference>
<comment type="caution">
    <text evidence="9">The sequence shown here is derived from an EMBL/GenBank/DDBJ whole genome shotgun (WGS) entry which is preliminary data.</text>
</comment>
<dbReference type="HAMAP" id="MF_02065">
    <property type="entry name" value="MltG"/>
    <property type="match status" value="1"/>
</dbReference>
<feature type="transmembrane region" description="Helical" evidence="7">
    <location>
        <begin position="44"/>
        <end position="69"/>
    </location>
</feature>
<keyword evidence="2 7" id="KW-0812">Transmembrane</keyword>
<evidence type="ECO:0000256" key="4">
    <source>
        <dbReference type="ARBA" id="ARBA00023136"/>
    </source>
</evidence>